<comment type="caution">
    <text evidence="2">The sequence shown here is derived from an EMBL/GenBank/DDBJ whole genome shotgun (WGS) entry which is preliminary data.</text>
</comment>
<reference evidence="2" key="2">
    <citation type="journal article" date="2023" name="Science">
        <title>Genomic signatures of disease resistance in endangered staghorn corals.</title>
        <authorList>
            <person name="Vollmer S.V."/>
            <person name="Selwyn J.D."/>
            <person name="Despard B.A."/>
            <person name="Roesel C.L."/>
        </authorList>
    </citation>
    <scope>NUCLEOTIDE SEQUENCE</scope>
    <source>
        <strain evidence="2">K2</strain>
    </source>
</reference>
<proteinExistence type="predicted"/>
<feature type="region of interest" description="Disordered" evidence="1">
    <location>
        <begin position="120"/>
        <end position="155"/>
    </location>
</feature>
<keyword evidence="3" id="KW-1185">Reference proteome</keyword>
<organism evidence="2 3">
    <name type="scientific">Acropora cervicornis</name>
    <name type="common">Staghorn coral</name>
    <dbReference type="NCBI Taxonomy" id="6130"/>
    <lineage>
        <taxon>Eukaryota</taxon>
        <taxon>Metazoa</taxon>
        <taxon>Cnidaria</taxon>
        <taxon>Anthozoa</taxon>
        <taxon>Hexacorallia</taxon>
        <taxon>Scleractinia</taxon>
        <taxon>Astrocoeniina</taxon>
        <taxon>Acroporidae</taxon>
        <taxon>Acropora</taxon>
    </lineage>
</organism>
<dbReference type="PANTHER" id="PTHR33887:SF5">
    <property type="entry name" value="PB1 DOMAIN-CONTAINING PROTEIN"/>
    <property type="match status" value="1"/>
</dbReference>
<dbReference type="EMBL" id="JARQWQ010000014">
    <property type="protein sequence ID" value="KAK2567434.1"/>
    <property type="molecule type" value="Genomic_DNA"/>
</dbReference>
<accession>A0AAD9QTW9</accession>
<dbReference type="Pfam" id="PF15874">
    <property type="entry name" value="Il2rg"/>
    <property type="match status" value="1"/>
</dbReference>
<dbReference type="InterPro" id="IPR039471">
    <property type="entry name" value="CXorf65-like"/>
</dbReference>
<evidence type="ECO:0000256" key="1">
    <source>
        <dbReference type="SAM" id="MobiDB-lite"/>
    </source>
</evidence>
<evidence type="ECO:0000313" key="3">
    <source>
        <dbReference type="Proteomes" id="UP001249851"/>
    </source>
</evidence>
<gene>
    <name evidence="2" type="ORF">P5673_008249</name>
</gene>
<feature type="compositionally biased region" description="Basic residues" evidence="1">
    <location>
        <begin position="135"/>
        <end position="146"/>
    </location>
</feature>
<evidence type="ECO:0000313" key="2">
    <source>
        <dbReference type="EMBL" id="KAK2567434.1"/>
    </source>
</evidence>
<sequence>MFITILYGDHKTLLFNPSCLVVNLLNSIKERCGYGDTDRVLDLTDETGLVLELPSHKNECATKYLTLKGFYILVEKRTVTSYEPHDHNDMGPTQEVQYVPLLTSPCDRFKGYNTRVAEKRPTLQQSGHRSTVGKVGKRGGRMKAKKSVAESSSPV</sequence>
<dbReference type="AlphaFoldDB" id="A0AAD9QTW9"/>
<reference evidence="2" key="1">
    <citation type="journal article" date="2023" name="G3 (Bethesda)">
        <title>Whole genome assembly and annotation of the endangered Caribbean coral Acropora cervicornis.</title>
        <authorList>
            <person name="Selwyn J.D."/>
            <person name="Vollmer S.V."/>
        </authorList>
    </citation>
    <scope>NUCLEOTIDE SEQUENCE</scope>
    <source>
        <strain evidence="2">K2</strain>
    </source>
</reference>
<name>A0AAD9QTW9_ACRCE</name>
<protein>
    <submittedName>
        <fullName evidence="2">Uncharacterized protein</fullName>
    </submittedName>
</protein>
<dbReference type="PANTHER" id="PTHR33887">
    <property type="entry name" value="PB1 DOMAIN-CONTAINING PROTEIN"/>
    <property type="match status" value="1"/>
</dbReference>
<dbReference type="Proteomes" id="UP001249851">
    <property type="component" value="Unassembled WGS sequence"/>
</dbReference>